<keyword evidence="12" id="KW-1185">Reference proteome</keyword>
<feature type="domain" description="N-(5'phosphoribosyl) anthranilate isomerase (PRAI)" evidence="10">
    <location>
        <begin position="3"/>
        <end position="204"/>
    </location>
</feature>
<dbReference type="InterPro" id="IPR001240">
    <property type="entry name" value="PRAI_dom"/>
</dbReference>
<dbReference type="STRING" id="13035.Dacsa_3007"/>
<dbReference type="eggNOG" id="COG0135">
    <property type="taxonomic scope" value="Bacteria"/>
</dbReference>
<name>K9YX86_DACS8</name>
<dbReference type="UniPathway" id="UPA00035">
    <property type="reaction ID" value="UER00042"/>
</dbReference>
<dbReference type="EMBL" id="CP003944">
    <property type="protein sequence ID" value="AFZ51546.1"/>
    <property type="molecule type" value="Genomic_DNA"/>
</dbReference>
<evidence type="ECO:0000256" key="6">
    <source>
        <dbReference type="ARBA" id="ARBA00022822"/>
    </source>
</evidence>
<keyword evidence="8 9" id="KW-0413">Isomerase</keyword>
<dbReference type="GO" id="GO:0000162">
    <property type="term" value="P:L-tryptophan biosynthetic process"/>
    <property type="evidence" value="ECO:0007669"/>
    <property type="project" value="UniProtKB-UniRule"/>
</dbReference>
<comment type="catalytic activity">
    <reaction evidence="1 9">
        <text>N-(5-phospho-beta-D-ribosyl)anthranilate = 1-(2-carboxyphenylamino)-1-deoxy-D-ribulose 5-phosphate</text>
        <dbReference type="Rhea" id="RHEA:21540"/>
        <dbReference type="ChEBI" id="CHEBI:18277"/>
        <dbReference type="ChEBI" id="CHEBI:58613"/>
        <dbReference type="EC" id="5.3.1.24"/>
    </reaction>
</comment>
<dbReference type="HAMAP" id="MF_00135">
    <property type="entry name" value="PRAI"/>
    <property type="match status" value="1"/>
</dbReference>
<accession>K9YX86</accession>
<evidence type="ECO:0000256" key="3">
    <source>
        <dbReference type="ARBA" id="ARBA00012572"/>
    </source>
</evidence>
<evidence type="ECO:0000256" key="1">
    <source>
        <dbReference type="ARBA" id="ARBA00001164"/>
    </source>
</evidence>
<evidence type="ECO:0000256" key="4">
    <source>
        <dbReference type="ARBA" id="ARBA00022272"/>
    </source>
</evidence>
<dbReference type="KEGG" id="dsl:Dacsa_3007"/>
<evidence type="ECO:0000313" key="12">
    <source>
        <dbReference type="Proteomes" id="UP000010482"/>
    </source>
</evidence>
<dbReference type="Pfam" id="PF00697">
    <property type="entry name" value="PRAI"/>
    <property type="match status" value="1"/>
</dbReference>
<reference evidence="11" key="1">
    <citation type="submission" date="2012-04" db="EMBL/GenBank/DDBJ databases">
        <title>Finished genome of Dactylococcopsis salina PCC 8305.</title>
        <authorList>
            <consortium name="US DOE Joint Genome Institute"/>
            <person name="Gugger M."/>
            <person name="Coursin T."/>
            <person name="Rippka R."/>
            <person name="Tandeau De Marsac N."/>
            <person name="Huntemann M."/>
            <person name="Wei C.-L."/>
            <person name="Han J."/>
            <person name="Detter J.C."/>
            <person name="Han C."/>
            <person name="Tapia R."/>
            <person name="Daligault H."/>
            <person name="Chen A."/>
            <person name="Krypides N."/>
            <person name="Mavromatis K."/>
            <person name="Markowitz V."/>
            <person name="Szeto E."/>
            <person name="Ivanova N."/>
            <person name="Ovchinnikova G."/>
            <person name="Pagani I."/>
            <person name="Pati A."/>
            <person name="Goodwin L."/>
            <person name="Peters L."/>
            <person name="Pitluck S."/>
            <person name="Woyke T."/>
            <person name="Kerfeld C."/>
        </authorList>
    </citation>
    <scope>NUCLEOTIDE SEQUENCE [LARGE SCALE GENOMIC DNA]</scope>
    <source>
        <strain evidence="11">PCC 8305</strain>
    </source>
</reference>
<dbReference type="RefSeq" id="WP_015230525.1">
    <property type="nucleotide sequence ID" value="NC_019780.1"/>
</dbReference>
<evidence type="ECO:0000256" key="2">
    <source>
        <dbReference type="ARBA" id="ARBA00004664"/>
    </source>
</evidence>
<evidence type="ECO:0000256" key="5">
    <source>
        <dbReference type="ARBA" id="ARBA00022605"/>
    </source>
</evidence>
<dbReference type="InterPro" id="IPR013785">
    <property type="entry name" value="Aldolase_TIM"/>
</dbReference>
<organism evidence="11 12">
    <name type="scientific">Dactylococcopsis salina (strain PCC 8305)</name>
    <name type="common">Myxobactron salinum</name>
    <dbReference type="NCBI Taxonomy" id="13035"/>
    <lineage>
        <taxon>Bacteria</taxon>
        <taxon>Bacillati</taxon>
        <taxon>Cyanobacteriota</taxon>
        <taxon>Cyanophyceae</taxon>
        <taxon>Nodosilineales</taxon>
        <taxon>Cymatolegaceae</taxon>
        <taxon>Dactylococcopsis</taxon>
    </lineage>
</organism>
<dbReference type="InterPro" id="IPR044643">
    <property type="entry name" value="TrpF_fam"/>
</dbReference>
<comment type="pathway">
    <text evidence="2 9">Amino-acid biosynthesis; L-tryptophan biosynthesis; L-tryptophan from chorismate: step 3/5.</text>
</comment>
<comment type="similarity">
    <text evidence="9">Belongs to the TrpF family.</text>
</comment>
<dbReference type="EC" id="5.3.1.24" evidence="3 9"/>
<dbReference type="Gene3D" id="3.20.20.70">
    <property type="entry name" value="Aldolase class I"/>
    <property type="match status" value="1"/>
</dbReference>
<dbReference type="HOGENOM" id="CLU_076364_2_0_3"/>
<dbReference type="CDD" id="cd00405">
    <property type="entry name" value="PRAI"/>
    <property type="match status" value="1"/>
</dbReference>
<evidence type="ECO:0000313" key="11">
    <source>
        <dbReference type="EMBL" id="AFZ51546.1"/>
    </source>
</evidence>
<evidence type="ECO:0000256" key="9">
    <source>
        <dbReference type="HAMAP-Rule" id="MF_00135"/>
    </source>
</evidence>
<keyword evidence="6 9" id="KW-0822">Tryptophan biosynthesis</keyword>
<gene>
    <name evidence="9" type="primary">trpF</name>
    <name evidence="11" type="ORF">Dacsa_3007</name>
</gene>
<evidence type="ECO:0000256" key="8">
    <source>
        <dbReference type="ARBA" id="ARBA00023235"/>
    </source>
</evidence>
<dbReference type="PATRIC" id="fig|13035.3.peg.3422"/>
<evidence type="ECO:0000259" key="10">
    <source>
        <dbReference type="Pfam" id="PF00697"/>
    </source>
</evidence>
<sequence>MRIKICGITNLEQGRAIAQLGATALGFICVRKSPRYLLPETIGAITSNLPPTVSRIGVFANTDLPEIISIVQQTQLTGVQLHGLESPQFCQQLRSQLPDVELIKAIAVKTSDSLDQTKIYADVVDTFLFDAYAPQQLGGTGKTFNWELLKGFTSPRPWFLAGGLNPNNIQRALKMTQPDGIDLSSGVEQSPGNKDLHLVANLFKVIWKKEYEL</sequence>
<keyword evidence="7 9" id="KW-0057">Aromatic amino acid biosynthesis</keyword>
<dbReference type="SUPFAM" id="SSF51366">
    <property type="entry name" value="Ribulose-phoshate binding barrel"/>
    <property type="match status" value="1"/>
</dbReference>
<evidence type="ECO:0000256" key="7">
    <source>
        <dbReference type="ARBA" id="ARBA00023141"/>
    </source>
</evidence>
<keyword evidence="5 9" id="KW-0028">Amino-acid biosynthesis</keyword>
<dbReference type="GO" id="GO:0004640">
    <property type="term" value="F:phosphoribosylanthranilate isomerase activity"/>
    <property type="evidence" value="ECO:0007669"/>
    <property type="project" value="UniProtKB-UniRule"/>
</dbReference>
<dbReference type="PANTHER" id="PTHR42894">
    <property type="entry name" value="N-(5'-PHOSPHORIBOSYL)ANTHRANILATE ISOMERASE"/>
    <property type="match status" value="1"/>
</dbReference>
<dbReference type="NCBIfam" id="NF002298">
    <property type="entry name" value="PRK01222.1-4"/>
    <property type="match status" value="1"/>
</dbReference>
<dbReference type="InterPro" id="IPR011060">
    <property type="entry name" value="RibuloseP-bd_barrel"/>
</dbReference>
<proteinExistence type="inferred from homology"/>
<dbReference type="PANTHER" id="PTHR42894:SF1">
    <property type="entry name" value="N-(5'-PHOSPHORIBOSYL)ANTHRANILATE ISOMERASE"/>
    <property type="match status" value="1"/>
</dbReference>
<protein>
    <recommendedName>
        <fullName evidence="4 9">N-(5'-phosphoribosyl)anthranilate isomerase</fullName>
        <shortName evidence="9">PRAI</shortName>
        <ecNumber evidence="3 9">5.3.1.24</ecNumber>
    </recommendedName>
</protein>
<dbReference type="OrthoDB" id="9786954at2"/>
<dbReference type="Proteomes" id="UP000010482">
    <property type="component" value="Chromosome"/>
</dbReference>
<dbReference type="AlphaFoldDB" id="K9YX86"/>